<evidence type="ECO:0000313" key="4">
    <source>
        <dbReference type="EMBL" id="VAW41321.1"/>
    </source>
</evidence>
<dbReference type="PROSITE" id="PS51194">
    <property type="entry name" value="HELICASE_CTER"/>
    <property type="match status" value="1"/>
</dbReference>
<evidence type="ECO:0000259" key="2">
    <source>
        <dbReference type="PROSITE" id="PS51192"/>
    </source>
</evidence>
<feature type="domain" description="Helicase ATP-binding" evidence="2">
    <location>
        <begin position="311"/>
        <end position="470"/>
    </location>
</feature>
<dbReference type="CDD" id="cd17919">
    <property type="entry name" value="DEXHc_Snf"/>
    <property type="match status" value="1"/>
</dbReference>
<dbReference type="PANTHER" id="PTHR10799">
    <property type="entry name" value="SNF2/RAD54 HELICASE FAMILY"/>
    <property type="match status" value="1"/>
</dbReference>
<name>A0A3B0VEH9_9ZZZZ</name>
<dbReference type="PROSITE" id="PS51192">
    <property type="entry name" value="HELICASE_ATP_BIND_1"/>
    <property type="match status" value="1"/>
</dbReference>
<reference evidence="4" key="1">
    <citation type="submission" date="2018-06" db="EMBL/GenBank/DDBJ databases">
        <authorList>
            <person name="Zhirakovskaya E."/>
        </authorList>
    </citation>
    <scope>NUCLEOTIDE SEQUENCE</scope>
</reference>
<dbReference type="InterPro" id="IPR001650">
    <property type="entry name" value="Helicase_C-like"/>
</dbReference>
<evidence type="ECO:0000259" key="3">
    <source>
        <dbReference type="PROSITE" id="PS51194"/>
    </source>
</evidence>
<keyword evidence="1" id="KW-0378">Hydrolase</keyword>
<evidence type="ECO:0000256" key="1">
    <source>
        <dbReference type="ARBA" id="ARBA00022801"/>
    </source>
</evidence>
<dbReference type="AlphaFoldDB" id="A0A3B0VEH9"/>
<feature type="domain" description="Helicase C-terminal" evidence="3">
    <location>
        <begin position="600"/>
        <end position="749"/>
    </location>
</feature>
<accession>A0A3B0VEH9</accession>
<proteinExistence type="predicted"/>
<dbReference type="SUPFAM" id="SSF52540">
    <property type="entry name" value="P-loop containing nucleoside triphosphate hydrolases"/>
    <property type="match status" value="2"/>
</dbReference>
<dbReference type="SMART" id="SM00490">
    <property type="entry name" value="HELICc"/>
    <property type="match status" value="1"/>
</dbReference>
<dbReference type="InterPro" id="IPR038718">
    <property type="entry name" value="SNF2-like_sf"/>
</dbReference>
<gene>
    <name evidence="4" type="ORF">MNBD_GAMMA01-1502</name>
</gene>
<dbReference type="InterPro" id="IPR027417">
    <property type="entry name" value="P-loop_NTPase"/>
</dbReference>
<protein>
    <submittedName>
        <fullName evidence="4">Uncharacterized protein</fullName>
    </submittedName>
</protein>
<dbReference type="Pfam" id="PF00271">
    <property type="entry name" value="Helicase_C"/>
    <property type="match status" value="1"/>
</dbReference>
<dbReference type="InterPro" id="IPR014001">
    <property type="entry name" value="Helicase_ATP-bd"/>
</dbReference>
<dbReference type="GO" id="GO:0016787">
    <property type="term" value="F:hydrolase activity"/>
    <property type="evidence" value="ECO:0007669"/>
    <property type="project" value="UniProtKB-KW"/>
</dbReference>
<dbReference type="InterPro" id="IPR000330">
    <property type="entry name" value="SNF2_N"/>
</dbReference>
<dbReference type="CDD" id="cd18793">
    <property type="entry name" value="SF2_C_SNF"/>
    <property type="match status" value="1"/>
</dbReference>
<dbReference type="Gene3D" id="3.40.50.10810">
    <property type="entry name" value="Tandem AAA-ATPase domain"/>
    <property type="match status" value="1"/>
</dbReference>
<dbReference type="SMART" id="SM00487">
    <property type="entry name" value="DEXDc"/>
    <property type="match status" value="1"/>
</dbReference>
<dbReference type="EMBL" id="UOEW01000302">
    <property type="protein sequence ID" value="VAW41321.1"/>
    <property type="molecule type" value="Genomic_DNA"/>
</dbReference>
<organism evidence="4">
    <name type="scientific">hydrothermal vent metagenome</name>
    <dbReference type="NCBI Taxonomy" id="652676"/>
    <lineage>
        <taxon>unclassified sequences</taxon>
        <taxon>metagenomes</taxon>
        <taxon>ecological metagenomes</taxon>
    </lineage>
</organism>
<dbReference type="InterPro" id="IPR049730">
    <property type="entry name" value="SNF2/RAD54-like_C"/>
</dbReference>
<dbReference type="Pfam" id="PF00176">
    <property type="entry name" value="SNF2-rel_dom"/>
    <property type="match status" value="1"/>
</dbReference>
<sequence length="881" mass="101333">MKDLYQKTIADIGLENQITLTEIAQAQMLVDNFEHVILSQGLKKISVLIATENESFRVSILVEGDSDCHPSLQVKINNKVTDWGVIGYTALLFLAANIDYDELETGIKYTRTGMRDRVYQEREIKAEKAEYIVKLANNIYGEHKLTNEKGIHYNVTLRDFSNKTGYIDNIDLKTNKLGTTKHILFLYKYFADNPQKFKKLKKSYPFIEIYTDGLNDYKISWFFPDKLTDDEKQLLKEYFGTKSCIEHEQTANFFAFIQQSFDYKRIKIRPEVIEKIEQHYSQIELQQLQATKTLDFSSINAKLYTYQRQGVEFSVFKTGVIIADEMGLGKTLQAIATAILKKQIFGFSKTLVITPASVKQQWVNEIEKFSHEKVKIIDGFPDIRAELYIQDDSFFHIINYETVLRDLNAINRAGYDFVILDEAQKIKNYETKTANAIKAITKKHALVITGTPIENKLLDLYSIVQFLDIYFLAPQWEFSYQHCIFDSKQKNKIHGYYNLVNLKQRLNQILIRREKKDVFEQLPNVIQKDIFVKLSDEQASYHMGFAKGIQMILSKKFKTSHDWTRLMLLLNSMRMVCDSTFLIDKETNISPKLGELSEILLEKLQIKNNKRKVIIFSEWTTMLELIGEQLRQDNLTFAMFTGKVPIKKRSAIITEFEQNPECNILLASEAGGAGLNLQVADTIINFELPWSPAKKNQRIGRIDRIGQKHKTLNVYNLITSGSFEMNILAGLFLKQNLFDGVLSNNEKIDSVNFNDKGKSQFIRQLEAIAANQDFLSMEADSENDQESKQQEQGQEHLQAVNELENLIDNIVANEASAKSAQNNTLISDDDYQQMHDVMNKGMDFLTGIFKMSTGKDLGTQGEPKVNIDRESGEVSITFKLK</sequence>
<dbReference type="Gene3D" id="3.40.50.300">
    <property type="entry name" value="P-loop containing nucleotide triphosphate hydrolases"/>
    <property type="match status" value="1"/>
</dbReference>
<dbReference type="GO" id="GO:0005524">
    <property type="term" value="F:ATP binding"/>
    <property type="evidence" value="ECO:0007669"/>
    <property type="project" value="InterPro"/>
</dbReference>